<dbReference type="Gene3D" id="3.50.50.100">
    <property type="match status" value="1"/>
</dbReference>
<dbReference type="EMBL" id="SDDZ01000019">
    <property type="protein sequence ID" value="RXJ44375.1"/>
    <property type="molecule type" value="Genomic_DNA"/>
</dbReference>
<comment type="similarity">
    <text evidence="1">Belongs to the NADH dehydrogenase family.</text>
</comment>
<dbReference type="InterPro" id="IPR054585">
    <property type="entry name" value="NDH2-like_C"/>
</dbReference>
<name>A0A4Q0XEP1_9FLAO</name>
<comment type="catalytic activity">
    <reaction evidence="8">
        <text>a quinone + NADH + H(+) = a quinol + NAD(+)</text>
        <dbReference type="Rhea" id="RHEA:46160"/>
        <dbReference type="ChEBI" id="CHEBI:15378"/>
        <dbReference type="ChEBI" id="CHEBI:24646"/>
        <dbReference type="ChEBI" id="CHEBI:57540"/>
        <dbReference type="ChEBI" id="CHEBI:57945"/>
        <dbReference type="ChEBI" id="CHEBI:132124"/>
        <dbReference type="EC" id="1.6.5.9"/>
    </reaction>
</comment>
<keyword evidence="5" id="KW-0809">Transit peptide</keyword>
<dbReference type="PANTHER" id="PTHR43706:SF47">
    <property type="entry name" value="EXTERNAL NADH-UBIQUINONE OXIDOREDUCTASE 1, MITOCHONDRIAL-RELATED"/>
    <property type="match status" value="1"/>
</dbReference>
<dbReference type="InterPro" id="IPR036188">
    <property type="entry name" value="FAD/NAD-bd_sf"/>
</dbReference>
<evidence type="ECO:0000259" key="11">
    <source>
        <dbReference type="Pfam" id="PF22366"/>
    </source>
</evidence>
<gene>
    <name evidence="12" type="ORF">ESZ48_18160</name>
</gene>
<evidence type="ECO:0000256" key="9">
    <source>
        <dbReference type="SAM" id="Phobius"/>
    </source>
</evidence>
<keyword evidence="6" id="KW-0560">Oxidoreductase</keyword>
<evidence type="ECO:0000313" key="12">
    <source>
        <dbReference type="EMBL" id="RXJ44375.1"/>
    </source>
</evidence>
<dbReference type="GO" id="GO:0050136">
    <property type="term" value="F:NADH dehydrogenase (quinone) (non-electrogenic) activity"/>
    <property type="evidence" value="ECO:0007669"/>
    <property type="project" value="UniProtKB-EC"/>
</dbReference>
<keyword evidence="9" id="KW-0472">Membrane</keyword>
<keyword evidence="13" id="KW-1185">Reference proteome</keyword>
<evidence type="ECO:0000313" key="13">
    <source>
        <dbReference type="Proteomes" id="UP000289792"/>
    </source>
</evidence>
<dbReference type="SUPFAM" id="SSF51905">
    <property type="entry name" value="FAD/NAD(P)-binding domain"/>
    <property type="match status" value="1"/>
</dbReference>
<feature type="domain" description="External alternative NADH-ubiquinone oxidoreductase-like C-terminal" evidence="11">
    <location>
        <begin position="347"/>
        <end position="402"/>
    </location>
</feature>
<dbReference type="Pfam" id="PF22366">
    <property type="entry name" value="NDH2_C"/>
    <property type="match status" value="1"/>
</dbReference>
<reference evidence="12 13" key="1">
    <citation type="submission" date="2019-01" db="EMBL/GenBank/DDBJ databases">
        <title>Genome sequence of the Antarctic species Gelidibacter gilvus ACAM 158(T).</title>
        <authorList>
            <person name="Bowman J.P."/>
        </authorList>
    </citation>
    <scope>NUCLEOTIDE SEQUENCE [LARGE SCALE GENOMIC DNA]</scope>
    <source>
        <strain evidence="12 13">IC158</strain>
    </source>
</reference>
<dbReference type="PRINTS" id="PR00411">
    <property type="entry name" value="PNDRDTASEI"/>
</dbReference>
<keyword evidence="4" id="KW-0274">FAD</keyword>
<evidence type="ECO:0000256" key="4">
    <source>
        <dbReference type="ARBA" id="ARBA00022827"/>
    </source>
</evidence>
<evidence type="ECO:0000256" key="2">
    <source>
        <dbReference type="ARBA" id="ARBA00012637"/>
    </source>
</evidence>
<sequence length="435" mass="47994">MKSERKHIVIIGGGFGGIATAKALKNADVDITIIDRLNHHLFQPLLYQVATAELSPGDIAAPIRAIVNEDPNIKVILGEVKKIDPKVKTIYLNNGHSIPFDQLVMATGAQYNYFGHEEWAEFAPGMKSVSDALKVREQLLMSMEEAEQLDDSNRRKSLLTYVIIGGGPTGVEMAGAIAEVAGNGAKHGYHTIKPEDAKIYLIEAGPRILNAFPESLGKKAKKMLEKMGVKVLLNTPVTHIEKNKVHLQVGLIETPNIIWAAGIKASPLLDSLKVEQDHSGRVLVGSDLSIPKYPDIFIIGDSAHSENKDGIPLPALAPVATQQGKFVGKLLAKSERRSEAKFVYIDKGTMATIGRAKAVADINGLEFSGFFAWFLWSFIHVLSLIGFRNKIGVFMTWMWSYFTHKRGVRLITDRSRCESCTTYERPHNELMEMPV</sequence>
<dbReference type="InterPro" id="IPR023753">
    <property type="entry name" value="FAD/NAD-binding_dom"/>
</dbReference>
<dbReference type="OrthoDB" id="9805710at2"/>
<feature type="domain" description="FAD/NAD(P)-binding" evidence="10">
    <location>
        <begin position="7"/>
        <end position="324"/>
    </location>
</feature>
<dbReference type="EC" id="1.6.5.9" evidence="2"/>
<dbReference type="InterPro" id="IPR045024">
    <property type="entry name" value="NDH-2"/>
</dbReference>
<evidence type="ECO:0000256" key="7">
    <source>
        <dbReference type="ARBA" id="ARBA00023027"/>
    </source>
</evidence>
<keyword evidence="7" id="KW-0520">NAD</keyword>
<dbReference type="Pfam" id="PF07992">
    <property type="entry name" value="Pyr_redox_2"/>
    <property type="match status" value="1"/>
</dbReference>
<keyword evidence="3" id="KW-0285">Flavoprotein</keyword>
<evidence type="ECO:0000256" key="8">
    <source>
        <dbReference type="ARBA" id="ARBA00047599"/>
    </source>
</evidence>
<dbReference type="PANTHER" id="PTHR43706">
    <property type="entry name" value="NADH DEHYDROGENASE"/>
    <property type="match status" value="1"/>
</dbReference>
<protein>
    <recommendedName>
        <fullName evidence="2">NADH:ubiquinone reductase (non-electrogenic)</fullName>
        <ecNumber evidence="2">1.6.5.9</ecNumber>
    </recommendedName>
</protein>
<dbReference type="PRINTS" id="PR00368">
    <property type="entry name" value="FADPNR"/>
</dbReference>
<evidence type="ECO:0000256" key="3">
    <source>
        <dbReference type="ARBA" id="ARBA00022630"/>
    </source>
</evidence>
<dbReference type="Proteomes" id="UP000289792">
    <property type="component" value="Unassembled WGS sequence"/>
</dbReference>
<feature type="transmembrane region" description="Helical" evidence="9">
    <location>
        <begin position="367"/>
        <end position="387"/>
    </location>
</feature>
<dbReference type="AlphaFoldDB" id="A0A4Q0XEP1"/>
<keyword evidence="9" id="KW-1133">Transmembrane helix</keyword>
<comment type="caution">
    <text evidence="12">The sequence shown here is derived from an EMBL/GenBank/DDBJ whole genome shotgun (WGS) entry which is preliminary data.</text>
</comment>
<evidence type="ECO:0000259" key="10">
    <source>
        <dbReference type="Pfam" id="PF07992"/>
    </source>
</evidence>
<organism evidence="12 13">
    <name type="scientific">Gelidibacter gilvus</name>
    <dbReference type="NCBI Taxonomy" id="59602"/>
    <lineage>
        <taxon>Bacteria</taxon>
        <taxon>Pseudomonadati</taxon>
        <taxon>Bacteroidota</taxon>
        <taxon>Flavobacteriia</taxon>
        <taxon>Flavobacteriales</taxon>
        <taxon>Flavobacteriaceae</taxon>
        <taxon>Gelidibacter</taxon>
    </lineage>
</organism>
<evidence type="ECO:0000256" key="6">
    <source>
        <dbReference type="ARBA" id="ARBA00023002"/>
    </source>
</evidence>
<evidence type="ECO:0000256" key="1">
    <source>
        <dbReference type="ARBA" id="ARBA00005272"/>
    </source>
</evidence>
<keyword evidence="9" id="KW-0812">Transmembrane</keyword>
<proteinExistence type="inferred from homology"/>
<evidence type="ECO:0000256" key="5">
    <source>
        <dbReference type="ARBA" id="ARBA00022946"/>
    </source>
</evidence>
<accession>A0A4Q0XEP1</accession>